<protein>
    <recommendedName>
        <fullName evidence="2">pH-response regulator protein palC</fullName>
    </recommendedName>
</protein>
<dbReference type="EMBL" id="LGAV01000002">
    <property type="protein sequence ID" value="KOS15587.1"/>
    <property type="molecule type" value="Genomic_DNA"/>
</dbReference>
<evidence type="ECO:0000256" key="2">
    <source>
        <dbReference type="ARBA" id="ARBA00022193"/>
    </source>
</evidence>
<accession>A0A0M8MRZ7</accession>
<comment type="similarity">
    <text evidence="1">Belongs to the palC family.</text>
</comment>
<dbReference type="RefSeq" id="XP_017993219.1">
    <property type="nucleotide sequence ID" value="XM_018137056.1"/>
</dbReference>
<dbReference type="STRING" id="77020.A0A0M8MRZ7"/>
<dbReference type="AlphaFoldDB" id="A0A0M8MRZ7"/>
<reference evidence="4 5" key="1">
    <citation type="submission" date="2015-07" db="EMBL/GenBank/DDBJ databases">
        <title>Draft Genome Sequence of Malassezia furfur CBS1878 and Malassezia pachydermatis CBS1879.</title>
        <authorList>
            <person name="Triana S."/>
            <person name="Ohm R."/>
            <person name="Gonzalez A."/>
            <person name="DeCock H."/>
            <person name="Restrepo S."/>
            <person name="Celis A."/>
        </authorList>
    </citation>
    <scope>NUCLEOTIDE SEQUENCE [LARGE SCALE GENOMIC DNA]</scope>
    <source>
        <strain evidence="4 5">CBS 1879</strain>
    </source>
</reference>
<dbReference type="PANTHER" id="PTHR40463">
    <property type="entry name" value="PH-RESPONSE REGULATOR PROTEIN PALC"/>
    <property type="match status" value="1"/>
</dbReference>
<keyword evidence="5" id="KW-1185">Reference proteome</keyword>
<dbReference type="Pfam" id="PF03097">
    <property type="entry name" value="BRO1"/>
    <property type="match status" value="1"/>
</dbReference>
<dbReference type="InterPro" id="IPR037505">
    <property type="entry name" value="pH-resp_palC"/>
</dbReference>
<name>A0A0M8MRZ7_9BASI</name>
<dbReference type="InterPro" id="IPR038499">
    <property type="entry name" value="BRO1_sf"/>
</dbReference>
<organism evidence="4 5">
    <name type="scientific">Malassezia pachydermatis</name>
    <dbReference type="NCBI Taxonomy" id="77020"/>
    <lineage>
        <taxon>Eukaryota</taxon>
        <taxon>Fungi</taxon>
        <taxon>Dikarya</taxon>
        <taxon>Basidiomycota</taxon>
        <taxon>Ustilaginomycotina</taxon>
        <taxon>Malasseziomycetes</taxon>
        <taxon>Malasseziales</taxon>
        <taxon>Malasseziaceae</taxon>
        <taxon>Malassezia</taxon>
    </lineage>
</organism>
<dbReference type="InterPro" id="IPR004328">
    <property type="entry name" value="BRO1_dom"/>
</dbReference>
<evidence type="ECO:0000259" key="3">
    <source>
        <dbReference type="PROSITE" id="PS51180"/>
    </source>
</evidence>
<proteinExistence type="inferred from homology"/>
<dbReference type="PANTHER" id="PTHR40463:SF1">
    <property type="entry name" value="PH-RESPONSE REGULATOR PROTEIN PALC"/>
    <property type="match status" value="1"/>
</dbReference>
<evidence type="ECO:0000256" key="1">
    <source>
        <dbReference type="ARBA" id="ARBA00010997"/>
    </source>
</evidence>
<sequence>MFDYAWPASSAVSWTQLTLTDTYQAEVGHTTQLRAAVESMLARGVQAPLPVVQAVSEYLPYLVGLAYCIEHDTVLLRQEPESTWRSILAPQNKVVVRGIDGEQGCLYTLYAIALCNEAKTMVDALGMYECDASYTTQERRGRDERLKVATDMLCRASGVWDAIATSHLPAYQAHASTASAPELNAEGAQGMAKLALGDAHALAIRKLKAPAKGRATDLGTAGPPLPADHPSASLLAKLHLHTSHLYDQAHALVTQSLGMEAKTPIAKIKAYLHTLRLDSSSRGDGVGAWLRYAHTEAVWHKCLAFKWLGIDAGEHAHNIGWGIAYLTLALHTLAQIMPSDTSAKLRRTKDSYDWYVHEHASIKRWLTAYQRTNEAVAFQRIPTADEVQLYMSEGRAALAPKTFTLTPAFGRQPSTVTTMSTTSTTSTTTDTPRTYAGADAYY</sequence>
<dbReference type="GeneID" id="28728931"/>
<dbReference type="Gene3D" id="1.25.40.280">
    <property type="entry name" value="alix/aip1 like domains"/>
    <property type="match status" value="1"/>
</dbReference>
<feature type="domain" description="BRO1" evidence="3">
    <location>
        <begin position="1"/>
        <end position="401"/>
    </location>
</feature>
<evidence type="ECO:0000313" key="4">
    <source>
        <dbReference type="EMBL" id="KOS15587.1"/>
    </source>
</evidence>
<dbReference type="VEuPathDB" id="FungiDB:Malapachy_2567"/>
<evidence type="ECO:0000313" key="5">
    <source>
        <dbReference type="Proteomes" id="UP000037751"/>
    </source>
</evidence>
<gene>
    <name evidence="4" type="ORF">Malapachy_2567</name>
</gene>
<dbReference type="GO" id="GO:0071467">
    <property type="term" value="P:cellular response to pH"/>
    <property type="evidence" value="ECO:0007669"/>
    <property type="project" value="InterPro"/>
</dbReference>
<dbReference type="GO" id="GO:0005886">
    <property type="term" value="C:plasma membrane"/>
    <property type="evidence" value="ECO:0007669"/>
    <property type="project" value="TreeGrafter"/>
</dbReference>
<comment type="caution">
    <text evidence="4">The sequence shown here is derived from an EMBL/GenBank/DDBJ whole genome shotgun (WGS) entry which is preliminary data.</text>
</comment>
<dbReference type="OrthoDB" id="10266451at2759"/>
<dbReference type="PROSITE" id="PS51180">
    <property type="entry name" value="BRO1"/>
    <property type="match status" value="1"/>
</dbReference>
<dbReference type="Proteomes" id="UP000037751">
    <property type="component" value="Unassembled WGS sequence"/>
</dbReference>
<dbReference type="SMART" id="SM01041">
    <property type="entry name" value="BRO1"/>
    <property type="match status" value="1"/>
</dbReference>